<evidence type="ECO:0000313" key="8">
    <source>
        <dbReference type="Proteomes" id="UP000094329"/>
    </source>
</evidence>
<dbReference type="CDD" id="cd16098">
    <property type="entry name" value="FliS"/>
    <property type="match status" value="1"/>
</dbReference>
<reference evidence="7 8" key="1">
    <citation type="submission" date="2016-08" db="EMBL/GenBank/DDBJ databases">
        <title>Draft genome sequence of Candidatus Piscirickettsia litoralis, from seawater.</title>
        <authorList>
            <person name="Wan X."/>
            <person name="Lee A.J."/>
            <person name="Hou S."/>
            <person name="Donachie S.P."/>
        </authorList>
    </citation>
    <scope>NUCLEOTIDE SEQUENCE [LARGE SCALE GENOMIC DNA]</scope>
    <source>
        <strain evidence="7 8">Y2</strain>
    </source>
</reference>
<keyword evidence="7" id="KW-0966">Cell projection</keyword>
<keyword evidence="5" id="KW-0143">Chaperone</keyword>
<proteinExistence type="inferred from homology"/>
<comment type="subcellular location">
    <subcellularLocation>
        <location evidence="1 6">Cytoplasm</location>
        <location evidence="1 6">Cytosol</location>
    </subcellularLocation>
</comment>
<evidence type="ECO:0000256" key="3">
    <source>
        <dbReference type="ARBA" id="ARBA00022490"/>
    </source>
</evidence>
<evidence type="ECO:0000256" key="1">
    <source>
        <dbReference type="ARBA" id="ARBA00004514"/>
    </source>
</evidence>
<sequence>MNRGIQEYKSTVSRSEVDANPYRIVQLLMEGVLSRVLEAKHAIENNQIEKKCELIQATLKIVNALRMSLDMEQGAELSKSLDNLYEYMSIQLTRANMENDTAYLDNVFKSMSEIKSGWDSIEDDALKFLRDQSISESKEENS</sequence>
<keyword evidence="7" id="KW-0969">Cilium</keyword>
<evidence type="ECO:0000256" key="6">
    <source>
        <dbReference type="PIRNR" id="PIRNR039090"/>
    </source>
</evidence>
<dbReference type="PANTHER" id="PTHR34773">
    <property type="entry name" value="FLAGELLAR SECRETION CHAPERONE FLIS"/>
    <property type="match status" value="1"/>
</dbReference>
<dbReference type="InterPro" id="IPR003713">
    <property type="entry name" value="FliS"/>
</dbReference>
<accession>A0ABX3A4G8</accession>
<dbReference type="NCBIfam" id="TIGR00208">
    <property type="entry name" value="fliS"/>
    <property type="match status" value="1"/>
</dbReference>
<organism evidence="7 8">
    <name type="scientific">Piscirickettsia litoralis</name>
    <dbReference type="NCBI Taxonomy" id="1891921"/>
    <lineage>
        <taxon>Bacteria</taxon>
        <taxon>Pseudomonadati</taxon>
        <taxon>Pseudomonadota</taxon>
        <taxon>Gammaproteobacteria</taxon>
        <taxon>Thiotrichales</taxon>
        <taxon>Piscirickettsiaceae</taxon>
        <taxon>Piscirickettsia</taxon>
    </lineage>
</organism>
<dbReference type="Gene3D" id="1.20.120.340">
    <property type="entry name" value="Flagellar protein FliS"/>
    <property type="match status" value="1"/>
</dbReference>
<evidence type="ECO:0000256" key="4">
    <source>
        <dbReference type="ARBA" id="ARBA00022795"/>
    </source>
</evidence>
<dbReference type="Pfam" id="PF02561">
    <property type="entry name" value="FliS"/>
    <property type="match status" value="1"/>
</dbReference>
<keyword evidence="7" id="KW-0282">Flagellum</keyword>
<dbReference type="PANTHER" id="PTHR34773:SF1">
    <property type="entry name" value="FLAGELLAR SECRETION CHAPERONE FLIS"/>
    <property type="match status" value="1"/>
</dbReference>
<keyword evidence="8" id="KW-1185">Reference proteome</keyword>
<evidence type="ECO:0000256" key="5">
    <source>
        <dbReference type="ARBA" id="ARBA00023186"/>
    </source>
</evidence>
<protein>
    <recommendedName>
        <fullName evidence="6">Flagellar secretion chaperone FliS</fullName>
    </recommendedName>
</protein>
<name>A0ABX3A4G8_9GAMM</name>
<keyword evidence="3 6" id="KW-0963">Cytoplasm</keyword>
<dbReference type="Proteomes" id="UP000094329">
    <property type="component" value="Unassembled WGS sequence"/>
</dbReference>
<keyword evidence="4 6" id="KW-1005">Bacterial flagellum biogenesis</keyword>
<dbReference type="RefSeq" id="WP_069313555.1">
    <property type="nucleotide sequence ID" value="NZ_MDTU01000001.1"/>
</dbReference>
<dbReference type="PIRSF" id="PIRSF039090">
    <property type="entry name" value="Flis"/>
    <property type="match status" value="1"/>
</dbReference>
<comment type="caution">
    <text evidence="7">The sequence shown here is derived from an EMBL/GenBank/DDBJ whole genome shotgun (WGS) entry which is preliminary data.</text>
</comment>
<comment type="similarity">
    <text evidence="2 6">Belongs to the FliS family.</text>
</comment>
<evidence type="ECO:0000313" key="7">
    <source>
        <dbReference type="EMBL" id="ODN43759.1"/>
    </source>
</evidence>
<gene>
    <name evidence="7" type="ORF">BGC07_13705</name>
</gene>
<dbReference type="InterPro" id="IPR036584">
    <property type="entry name" value="FliS_sf"/>
</dbReference>
<dbReference type="EMBL" id="MDTU01000001">
    <property type="protein sequence ID" value="ODN43759.1"/>
    <property type="molecule type" value="Genomic_DNA"/>
</dbReference>
<evidence type="ECO:0000256" key="2">
    <source>
        <dbReference type="ARBA" id="ARBA00008787"/>
    </source>
</evidence>
<dbReference type="SUPFAM" id="SSF101116">
    <property type="entry name" value="Flagellar export chaperone FliS"/>
    <property type="match status" value="1"/>
</dbReference>